<dbReference type="InterPro" id="IPR004827">
    <property type="entry name" value="bZIP"/>
</dbReference>
<comment type="caution">
    <text evidence="4">The sequence shown here is derived from an EMBL/GenBank/DDBJ whole genome shotgun (WGS) entry which is preliminary data.</text>
</comment>
<proteinExistence type="predicted"/>
<feature type="coiled-coil region" evidence="1">
    <location>
        <begin position="98"/>
        <end position="125"/>
    </location>
</feature>
<dbReference type="PROSITE" id="PS00036">
    <property type="entry name" value="BZIP_BASIC"/>
    <property type="match status" value="1"/>
</dbReference>
<feature type="compositionally biased region" description="Polar residues" evidence="2">
    <location>
        <begin position="1"/>
        <end position="24"/>
    </location>
</feature>
<dbReference type="HOGENOM" id="CLU_1031149_0_0_1"/>
<accession>L8WTG9</accession>
<dbReference type="OrthoDB" id="3257643at2759"/>
<organism evidence="4 5">
    <name type="scientific">Thanatephorus cucumeris (strain AG1-IA)</name>
    <name type="common">Rice sheath blight fungus</name>
    <name type="synonym">Rhizoctonia solani</name>
    <dbReference type="NCBI Taxonomy" id="983506"/>
    <lineage>
        <taxon>Eukaryota</taxon>
        <taxon>Fungi</taxon>
        <taxon>Dikarya</taxon>
        <taxon>Basidiomycota</taxon>
        <taxon>Agaricomycotina</taxon>
        <taxon>Agaricomycetes</taxon>
        <taxon>Cantharellales</taxon>
        <taxon>Ceratobasidiaceae</taxon>
        <taxon>Rhizoctonia</taxon>
        <taxon>Rhizoctonia solani AG-1</taxon>
    </lineage>
</organism>
<evidence type="ECO:0000313" key="4">
    <source>
        <dbReference type="EMBL" id="ELU39664.1"/>
    </source>
</evidence>
<protein>
    <submittedName>
        <fullName evidence="4">HALZ domain-containing protein</fullName>
    </submittedName>
</protein>
<name>L8WTG9_THACA</name>
<dbReference type="CDD" id="cd14686">
    <property type="entry name" value="bZIP"/>
    <property type="match status" value="1"/>
</dbReference>
<sequence>MVAKTCSSEGRGTSPRSTTENRPLSRNAQAQARLRARRKAHVESLEAEIKRLQTVVDTTALHPNRSFRSSRPVISPGSLGVFSSPIQSSSSGSEFGENSRSLDTIQQLRVDNDRLRRERDAFRVQVEALMGYVSRGCATPPMGLSPVSVNGAPDRESAALATGEAGRGYSSTPGSEVDSEDQQSQAHDPLSPLIPPSVYVMNEANHLISLYGSNLAFLRHLDLSTQDTDLHSIGEKPIRLPELPGLDPFARFGEASVIQVKP</sequence>
<dbReference type="EMBL" id="AFRT01001667">
    <property type="protein sequence ID" value="ELU39664.1"/>
    <property type="molecule type" value="Genomic_DNA"/>
</dbReference>
<keyword evidence="5" id="KW-1185">Reference proteome</keyword>
<evidence type="ECO:0000256" key="2">
    <source>
        <dbReference type="SAM" id="MobiDB-lite"/>
    </source>
</evidence>
<feature type="domain" description="BZIP" evidence="3">
    <location>
        <begin position="22"/>
        <end position="37"/>
    </location>
</feature>
<evidence type="ECO:0000313" key="5">
    <source>
        <dbReference type="Proteomes" id="UP000011668"/>
    </source>
</evidence>
<dbReference type="SUPFAM" id="SSF57959">
    <property type="entry name" value="Leucine zipper domain"/>
    <property type="match status" value="1"/>
</dbReference>
<feature type="region of interest" description="Disordered" evidence="2">
    <location>
        <begin position="1"/>
        <end position="39"/>
    </location>
</feature>
<dbReference type="Proteomes" id="UP000011668">
    <property type="component" value="Unassembled WGS sequence"/>
</dbReference>
<dbReference type="GO" id="GO:0003700">
    <property type="term" value="F:DNA-binding transcription factor activity"/>
    <property type="evidence" value="ECO:0007669"/>
    <property type="project" value="InterPro"/>
</dbReference>
<evidence type="ECO:0000256" key="1">
    <source>
        <dbReference type="SAM" id="Coils"/>
    </source>
</evidence>
<dbReference type="Gene3D" id="1.20.5.170">
    <property type="match status" value="1"/>
</dbReference>
<gene>
    <name evidence="4" type="ORF">AG1IA_06306</name>
</gene>
<dbReference type="InterPro" id="IPR046347">
    <property type="entry name" value="bZIP_sf"/>
</dbReference>
<keyword evidence="1" id="KW-0175">Coiled coil</keyword>
<reference evidence="4 5" key="1">
    <citation type="journal article" date="2013" name="Nat. Commun.">
        <title>The evolution and pathogenic mechanisms of the rice sheath blight pathogen.</title>
        <authorList>
            <person name="Zheng A."/>
            <person name="Lin R."/>
            <person name="Xu L."/>
            <person name="Qin P."/>
            <person name="Tang C."/>
            <person name="Ai P."/>
            <person name="Zhang D."/>
            <person name="Liu Y."/>
            <person name="Sun Z."/>
            <person name="Feng H."/>
            <person name="Wang Y."/>
            <person name="Chen Y."/>
            <person name="Liang X."/>
            <person name="Fu R."/>
            <person name="Li Q."/>
            <person name="Zhang J."/>
            <person name="Yu X."/>
            <person name="Xie Z."/>
            <person name="Ding L."/>
            <person name="Guan P."/>
            <person name="Tang J."/>
            <person name="Liang Y."/>
            <person name="Wang S."/>
            <person name="Deng Q."/>
            <person name="Li S."/>
            <person name="Zhu J."/>
            <person name="Wang L."/>
            <person name="Liu H."/>
            <person name="Li P."/>
        </authorList>
    </citation>
    <scope>NUCLEOTIDE SEQUENCE [LARGE SCALE GENOMIC DNA]</scope>
    <source>
        <strain evidence="5">AG-1 IA</strain>
    </source>
</reference>
<dbReference type="AlphaFoldDB" id="L8WTG9"/>
<feature type="region of interest" description="Disordered" evidence="2">
    <location>
        <begin position="148"/>
        <end position="191"/>
    </location>
</feature>
<evidence type="ECO:0000259" key="3">
    <source>
        <dbReference type="PROSITE" id="PS00036"/>
    </source>
</evidence>